<dbReference type="SUPFAM" id="SSF52540">
    <property type="entry name" value="P-loop containing nucleoside triphosphate hydrolases"/>
    <property type="match status" value="1"/>
</dbReference>
<protein>
    <submittedName>
        <fullName evidence="11">ABC transporter ATP-binding protein</fullName>
    </submittedName>
    <submittedName>
        <fullName evidence="10">Peptide/nickel transport system ATP-binding protein</fullName>
    </submittedName>
</protein>
<evidence type="ECO:0000313" key="11">
    <source>
        <dbReference type="EMBL" id="RUQ87647.1"/>
    </source>
</evidence>
<evidence type="ECO:0000313" key="12">
    <source>
        <dbReference type="Proteomes" id="UP000241203"/>
    </source>
</evidence>
<dbReference type="InterPro" id="IPR027417">
    <property type="entry name" value="P-loop_NTPase"/>
</dbReference>
<accession>A0A2P8GUX5</accession>
<dbReference type="SMART" id="SM00382">
    <property type="entry name" value="AAA"/>
    <property type="match status" value="1"/>
</dbReference>
<comment type="similarity">
    <text evidence="2">Belongs to the ABC transporter superfamily.</text>
</comment>
<dbReference type="EMBL" id="RZGY01000001">
    <property type="protein sequence ID" value="RUQ87647.1"/>
    <property type="molecule type" value="Genomic_DNA"/>
</dbReference>
<dbReference type="CDD" id="cd03257">
    <property type="entry name" value="ABC_NikE_OppD_transporters"/>
    <property type="match status" value="1"/>
</dbReference>
<reference evidence="11 13" key="2">
    <citation type="submission" date="2018-12" db="EMBL/GenBank/DDBJ databases">
        <authorList>
            <person name="hu s."/>
            <person name="Xu Y."/>
            <person name="Xu B."/>
            <person name="Li F."/>
        </authorList>
    </citation>
    <scope>NUCLEOTIDE SEQUENCE [LARGE SCALE GENOMIC DNA]</scope>
    <source>
        <strain evidence="11 13">KSW2-17</strain>
    </source>
</reference>
<evidence type="ECO:0000256" key="7">
    <source>
        <dbReference type="ARBA" id="ARBA00023136"/>
    </source>
</evidence>
<dbReference type="InterPro" id="IPR013563">
    <property type="entry name" value="Oligopep_ABC_C"/>
</dbReference>
<dbReference type="InterPro" id="IPR050388">
    <property type="entry name" value="ABC_Ni/Peptide_Import"/>
</dbReference>
<evidence type="ECO:0000256" key="3">
    <source>
        <dbReference type="ARBA" id="ARBA00022448"/>
    </source>
</evidence>
<keyword evidence="7" id="KW-0472">Membrane</keyword>
<keyword evidence="4" id="KW-1003">Cell membrane</keyword>
<feature type="domain" description="ABC transporter" evidence="9">
    <location>
        <begin position="23"/>
        <end position="278"/>
    </location>
</feature>
<dbReference type="PANTHER" id="PTHR43297">
    <property type="entry name" value="OLIGOPEPTIDE TRANSPORT ATP-BINDING PROTEIN APPD"/>
    <property type="match status" value="1"/>
</dbReference>
<evidence type="ECO:0000256" key="8">
    <source>
        <dbReference type="SAM" id="MobiDB-lite"/>
    </source>
</evidence>
<dbReference type="Gene3D" id="3.40.50.300">
    <property type="entry name" value="P-loop containing nucleotide triphosphate hydrolases"/>
    <property type="match status" value="1"/>
</dbReference>
<dbReference type="EMBL" id="PYAU01000001">
    <property type="protein sequence ID" value="PSL37769.1"/>
    <property type="molecule type" value="Genomic_DNA"/>
</dbReference>
<keyword evidence="13" id="KW-1185">Reference proteome</keyword>
<comment type="subcellular location">
    <subcellularLocation>
        <location evidence="1">Cell membrane</location>
        <topology evidence="1">Peripheral membrane protein</topology>
    </subcellularLocation>
</comment>
<keyword evidence="5" id="KW-0547">Nucleotide-binding</keyword>
<reference evidence="10 12" key="1">
    <citation type="submission" date="2018-03" db="EMBL/GenBank/DDBJ databases">
        <title>Genomic Encyclopedia of Archaeal and Bacterial Type Strains, Phase II (KMG-II): from individual species to whole genera.</title>
        <authorList>
            <person name="Goeker M."/>
        </authorList>
    </citation>
    <scope>NUCLEOTIDE SEQUENCE [LARGE SCALE GENOMIC DNA]</scope>
    <source>
        <strain evidence="10 12">DSM 21548</strain>
    </source>
</reference>
<keyword evidence="6 10" id="KW-0067">ATP-binding</keyword>
<dbReference type="Proteomes" id="UP000268291">
    <property type="component" value="Unassembled WGS sequence"/>
</dbReference>
<proteinExistence type="inferred from homology"/>
<dbReference type="Pfam" id="PF00005">
    <property type="entry name" value="ABC_tran"/>
    <property type="match status" value="1"/>
</dbReference>
<dbReference type="InterPro" id="IPR017871">
    <property type="entry name" value="ABC_transporter-like_CS"/>
</dbReference>
<evidence type="ECO:0000256" key="1">
    <source>
        <dbReference type="ARBA" id="ARBA00004202"/>
    </source>
</evidence>
<dbReference type="PROSITE" id="PS50893">
    <property type="entry name" value="ABC_TRANSPORTER_2"/>
    <property type="match status" value="1"/>
</dbReference>
<dbReference type="GO" id="GO:0015833">
    <property type="term" value="P:peptide transport"/>
    <property type="evidence" value="ECO:0007669"/>
    <property type="project" value="InterPro"/>
</dbReference>
<dbReference type="GO" id="GO:0005524">
    <property type="term" value="F:ATP binding"/>
    <property type="evidence" value="ECO:0007669"/>
    <property type="project" value="UniProtKB-KW"/>
</dbReference>
<keyword evidence="3" id="KW-0813">Transport</keyword>
<evidence type="ECO:0000313" key="13">
    <source>
        <dbReference type="Proteomes" id="UP000268291"/>
    </source>
</evidence>
<evidence type="ECO:0000259" key="9">
    <source>
        <dbReference type="PROSITE" id="PS50893"/>
    </source>
</evidence>
<organism evidence="10 12">
    <name type="scientific">Labedella gwakjiensis</name>
    <dbReference type="NCBI Taxonomy" id="390269"/>
    <lineage>
        <taxon>Bacteria</taxon>
        <taxon>Bacillati</taxon>
        <taxon>Actinomycetota</taxon>
        <taxon>Actinomycetes</taxon>
        <taxon>Micrococcales</taxon>
        <taxon>Microbacteriaceae</taxon>
        <taxon>Labedella</taxon>
    </lineage>
</organism>
<evidence type="ECO:0000313" key="10">
    <source>
        <dbReference type="EMBL" id="PSL37769.1"/>
    </source>
</evidence>
<dbReference type="RefSeq" id="WP_106562871.1">
    <property type="nucleotide sequence ID" value="NZ_PYAU01000001.1"/>
</dbReference>
<dbReference type="PANTHER" id="PTHR43297:SF2">
    <property type="entry name" value="DIPEPTIDE TRANSPORT ATP-BINDING PROTEIN DPPD"/>
    <property type="match status" value="1"/>
</dbReference>
<feature type="region of interest" description="Disordered" evidence="8">
    <location>
        <begin position="315"/>
        <end position="339"/>
    </location>
</feature>
<comment type="caution">
    <text evidence="10">The sequence shown here is derived from an EMBL/GenBank/DDBJ whole genome shotgun (WGS) entry which is preliminary data.</text>
</comment>
<dbReference type="Pfam" id="PF08352">
    <property type="entry name" value="oligo_HPY"/>
    <property type="match status" value="1"/>
</dbReference>
<dbReference type="GO" id="GO:0005886">
    <property type="term" value="C:plasma membrane"/>
    <property type="evidence" value="ECO:0007669"/>
    <property type="project" value="UniProtKB-SubCell"/>
</dbReference>
<dbReference type="PROSITE" id="PS00211">
    <property type="entry name" value="ABC_TRANSPORTER_1"/>
    <property type="match status" value="1"/>
</dbReference>
<dbReference type="AlphaFoldDB" id="A0A2P8GUX5"/>
<sequence>MTDTRTATAPAAGALPPDVPLALDATDVTVSFPGRGRSMRTVIDGIGIGLERSQVTVLLGESGSGKTVFARSITGMAPHGARVTGSSLFDGRDLLSAPKTVLRGLHGSRIGSVPQDPNASLDPMRRIGSQIVETLLQHKAVAGRAAAKARAIELLDLVEIREPERVLRCYPHEVSGGMRQRIAIAIAVSCDPELVVADEPSSALDASVGVKIVELLDGLRTRLGTAILFITHDIGIAARVASADHDRVAVMLSGRIVELGRASTVLSRPLHPYTRALIAAEPSADVERGRLAVVSDELRGRRDWGPLVEIEPGHAVSSDVAAERDAGIDSASPLEGSTR</sequence>
<gene>
    <name evidence="10" type="ORF">CLV49_1376</name>
    <name evidence="11" type="ORF">ELQ93_12315</name>
</gene>
<evidence type="ECO:0000256" key="5">
    <source>
        <dbReference type="ARBA" id="ARBA00022741"/>
    </source>
</evidence>
<evidence type="ECO:0000256" key="2">
    <source>
        <dbReference type="ARBA" id="ARBA00005417"/>
    </source>
</evidence>
<dbReference type="InterPro" id="IPR003593">
    <property type="entry name" value="AAA+_ATPase"/>
</dbReference>
<dbReference type="Proteomes" id="UP000241203">
    <property type="component" value="Unassembled WGS sequence"/>
</dbReference>
<dbReference type="GO" id="GO:0016887">
    <property type="term" value="F:ATP hydrolysis activity"/>
    <property type="evidence" value="ECO:0007669"/>
    <property type="project" value="InterPro"/>
</dbReference>
<evidence type="ECO:0000256" key="6">
    <source>
        <dbReference type="ARBA" id="ARBA00022840"/>
    </source>
</evidence>
<dbReference type="OrthoDB" id="3677453at2"/>
<name>A0A2P8GUX5_9MICO</name>
<dbReference type="InterPro" id="IPR003439">
    <property type="entry name" value="ABC_transporter-like_ATP-bd"/>
</dbReference>
<evidence type="ECO:0000256" key="4">
    <source>
        <dbReference type="ARBA" id="ARBA00022475"/>
    </source>
</evidence>